<comment type="subcellular location">
    <subcellularLocation>
        <location evidence="6">Cell membrane</location>
        <topology evidence="6">Multi-pass membrane protein</topology>
    </subcellularLocation>
    <subcellularLocation>
        <location evidence="1">Membrane</location>
        <topology evidence="1">Multi-pass membrane protein</topology>
    </subcellularLocation>
</comment>
<dbReference type="InterPro" id="IPR051204">
    <property type="entry name" value="ABC_transp_perm/SBD"/>
</dbReference>
<evidence type="ECO:0000313" key="9">
    <source>
        <dbReference type="Proteomes" id="UP000824189"/>
    </source>
</evidence>
<evidence type="ECO:0000256" key="6">
    <source>
        <dbReference type="RuleBase" id="RU363032"/>
    </source>
</evidence>
<feature type="transmembrane region" description="Helical" evidence="6">
    <location>
        <begin position="191"/>
        <end position="216"/>
    </location>
</feature>
<dbReference type="GO" id="GO:0055085">
    <property type="term" value="P:transmembrane transport"/>
    <property type="evidence" value="ECO:0007669"/>
    <property type="project" value="InterPro"/>
</dbReference>
<comment type="similarity">
    <text evidence="6">Belongs to the binding-protein-dependent transport system permease family.</text>
</comment>
<keyword evidence="3 6" id="KW-0812">Transmembrane</keyword>
<evidence type="ECO:0000256" key="1">
    <source>
        <dbReference type="ARBA" id="ARBA00004141"/>
    </source>
</evidence>
<evidence type="ECO:0000256" key="4">
    <source>
        <dbReference type="ARBA" id="ARBA00022989"/>
    </source>
</evidence>
<feature type="transmembrane region" description="Helical" evidence="6">
    <location>
        <begin position="155"/>
        <end position="179"/>
    </location>
</feature>
<keyword evidence="4 6" id="KW-1133">Transmembrane helix</keyword>
<evidence type="ECO:0000256" key="5">
    <source>
        <dbReference type="ARBA" id="ARBA00023136"/>
    </source>
</evidence>
<evidence type="ECO:0000313" key="8">
    <source>
        <dbReference type="EMBL" id="HIW95250.1"/>
    </source>
</evidence>
<dbReference type="PROSITE" id="PS50928">
    <property type="entry name" value="ABC_TM1"/>
    <property type="match status" value="1"/>
</dbReference>
<dbReference type="PANTHER" id="PTHR30177">
    <property type="entry name" value="GLYCINE BETAINE/L-PROLINE TRANSPORT SYSTEM PERMEASE PROTEIN PROW"/>
    <property type="match status" value="1"/>
</dbReference>
<dbReference type="CDD" id="cd06261">
    <property type="entry name" value="TM_PBP2"/>
    <property type="match status" value="1"/>
</dbReference>
<proteinExistence type="inferred from homology"/>
<protein>
    <submittedName>
        <fullName evidence="8">ABC transporter permease</fullName>
    </submittedName>
</protein>
<evidence type="ECO:0000256" key="3">
    <source>
        <dbReference type="ARBA" id="ARBA00022692"/>
    </source>
</evidence>
<dbReference type="Gene3D" id="1.10.3720.10">
    <property type="entry name" value="MetI-like"/>
    <property type="match status" value="1"/>
</dbReference>
<dbReference type="PANTHER" id="PTHR30177:SF33">
    <property type="entry name" value="POSSIBLE OSMOPROTECTANT (GLYCINE BETAINE_CARNITINE_CHOLINE_L-PROLINE) TRANSPORT INTEGRAL MEMBRANE PROTEIN ABC TRANSPORTER PROZ"/>
    <property type="match status" value="1"/>
</dbReference>
<feature type="transmembrane region" description="Helical" evidence="6">
    <location>
        <begin position="31"/>
        <end position="51"/>
    </location>
</feature>
<dbReference type="Proteomes" id="UP000824189">
    <property type="component" value="Unassembled WGS sequence"/>
</dbReference>
<reference evidence="8" key="1">
    <citation type="journal article" date="2021" name="PeerJ">
        <title>Extensive microbial diversity within the chicken gut microbiome revealed by metagenomics and culture.</title>
        <authorList>
            <person name="Gilroy R."/>
            <person name="Ravi A."/>
            <person name="Getino M."/>
            <person name="Pursley I."/>
            <person name="Horton D.L."/>
            <person name="Alikhan N.F."/>
            <person name="Baker D."/>
            <person name="Gharbi K."/>
            <person name="Hall N."/>
            <person name="Watson M."/>
            <person name="Adriaenssens E.M."/>
            <person name="Foster-Nyarko E."/>
            <person name="Jarju S."/>
            <person name="Secka A."/>
            <person name="Antonio M."/>
            <person name="Oren A."/>
            <person name="Chaudhuri R.R."/>
            <person name="La Ragione R."/>
            <person name="Hildebrand F."/>
            <person name="Pallen M.J."/>
        </authorList>
    </citation>
    <scope>NUCLEOTIDE SEQUENCE</scope>
    <source>
        <strain evidence="8">4376</strain>
    </source>
</reference>
<evidence type="ECO:0000256" key="2">
    <source>
        <dbReference type="ARBA" id="ARBA00022448"/>
    </source>
</evidence>
<dbReference type="GO" id="GO:0005886">
    <property type="term" value="C:plasma membrane"/>
    <property type="evidence" value="ECO:0007669"/>
    <property type="project" value="UniProtKB-SubCell"/>
</dbReference>
<dbReference type="GO" id="GO:0031460">
    <property type="term" value="P:glycine betaine transport"/>
    <property type="evidence" value="ECO:0007669"/>
    <property type="project" value="TreeGrafter"/>
</dbReference>
<gene>
    <name evidence="8" type="ORF">H9867_01995</name>
</gene>
<reference evidence="8" key="2">
    <citation type="submission" date="2021-04" db="EMBL/GenBank/DDBJ databases">
        <authorList>
            <person name="Gilroy R."/>
        </authorList>
    </citation>
    <scope>NUCLEOTIDE SEQUENCE</scope>
    <source>
        <strain evidence="8">4376</strain>
    </source>
</reference>
<name>A0A9D1UQQ8_9CORY</name>
<feature type="transmembrane region" description="Helical" evidence="6">
    <location>
        <begin position="58"/>
        <end position="83"/>
    </location>
</feature>
<keyword evidence="2 6" id="KW-0813">Transport</keyword>
<organism evidence="8 9">
    <name type="scientific">Candidatus Corynebacterium gallistercoris</name>
    <dbReference type="NCBI Taxonomy" id="2838530"/>
    <lineage>
        <taxon>Bacteria</taxon>
        <taxon>Bacillati</taxon>
        <taxon>Actinomycetota</taxon>
        <taxon>Actinomycetes</taxon>
        <taxon>Mycobacteriales</taxon>
        <taxon>Corynebacteriaceae</taxon>
        <taxon>Corynebacterium</taxon>
    </lineage>
</organism>
<dbReference type="AlphaFoldDB" id="A0A9D1UQQ8"/>
<feature type="domain" description="ABC transmembrane type-1" evidence="7">
    <location>
        <begin position="25"/>
        <end position="208"/>
    </location>
</feature>
<sequence>MLQETWSMLTDPAAWSGPTGFAARIVEHVQLSLVALLIAVVIAVPLGLLIGHTGRGRALIVGTSGALRAIPSLGLLTALALVIPGGVANAVLPSVVVLVILAVPPILAGTYSGVDAITPAIRTSSTALGFSPAQVLWKVEVPLAVPQMMDGIRSALLQVISTATICAYLGTGGLGRYLIDGLATRDYPQVLAGAVVVIGLVLCFELALVLISRLVAPTTRSLR</sequence>
<comment type="caution">
    <text evidence="8">The sequence shown here is derived from an EMBL/GenBank/DDBJ whole genome shotgun (WGS) entry which is preliminary data.</text>
</comment>
<accession>A0A9D1UQQ8</accession>
<dbReference type="InterPro" id="IPR000515">
    <property type="entry name" value="MetI-like"/>
</dbReference>
<evidence type="ECO:0000259" key="7">
    <source>
        <dbReference type="PROSITE" id="PS50928"/>
    </source>
</evidence>
<keyword evidence="5 6" id="KW-0472">Membrane</keyword>
<dbReference type="EMBL" id="DXFZ01000027">
    <property type="protein sequence ID" value="HIW95250.1"/>
    <property type="molecule type" value="Genomic_DNA"/>
</dbReference>
<dbReference type="Pfam" id="PF00528">
    <property type="entry name" value="BPD_transp_1"/>
    <property type="match status" value="1"/>
</dbReference>
<dbReference type="SUPFAM" id="SSF161098">
    <property type="entry name" value="MetI-like"/>
    <property type="match status" value="1"/>
</dbReference>
<feature type="transmembrane region" description="Helical" evidence="6">
    <location>
        <begin position="95"/>
        <end position="114"/>
    </location>
</feature>
<dbReference type="InterPro" id="IPR035906">
    <property type="entry name" value="MetI-like_sf"/>
</dbReference>